<organism evidence="3 4">
    <name type="scientific">Papiliotrema laurentii</name>
    <name type="common">Cryptococcus laurentii</name>
    <dbReference type="NCBI Taxonomy" id="5418"/>
    <lineage>
        <taxon>Eukaryota</taxon>
        <taxon>Fungi</taxon>
        <taxon>Dikarya</taxon>
        <taxon>Basidiomycota</taxon>
        <taxon>Agaricomycotina</taxon>
        <taxon>Tremellomycetes</taxon>
        <taxon>Tremellales</taxon>
        <taxon>Rhynchogastremaceae</taxon>
        <taxon>Papiliotrema</taxon>
    </lineage>
</organism>
<dbReference type="Proteomes" id="UP001182556">
    <property type="component" value="Unassembled WGS sequence"/>
</dbReference>
<evidence type="ECO:0000313" key="3">
    <source>
        <dbReference type="EMBL" id="KAK1921361.1"/>
    </source>
</evidence>
<feature type="coiled-coil region" evidence="1">
    <location>
        <begin position="393"/>
        <end position="427"/>
    </location>
</feature>
<keyword evidence="4" id="KW-1185">Reference proteome</keyword>
<keyword evidence="1" id="KW-0175">Coiled coil</keyword>
<feature type="compositionally biased region" description="Basic and acidic residues" evidence="2">
    <location>
        <begin position="21"/>
        <end position="39"/>
    </location>
</feature>
<feature type="compositionally biased region" description="Low complexity" evidence="2">
    <location>
        <begin position="41"/>
        <end position="64"/>
    </location>
</feature>
<proteinExistence type="predicted"/>
<feature type="region of interest" description="Disordered" evidence="2">
    <location>
        <begin position="1"/>
        <end position="71"/>
    </location>
</feature>
<evidence type="ECO:0000256" key="1">
    <source>
        <dbReference type="SAM" id="Coils"/>
    </source>
</evidence>
<gene>
    <name evidence="3" type="ORF">DB88DRAFT_475246</name>
</gene>
<feature type="compositionally biased region" description="Low complexity" evidence="2">
    <location>
        <begin position="147"/>
        <end position="158"/>
    </location>
</feature>
<feature type="region of interest" description="Disordered" evidence="2">
    <location>
        <begin position="130"/>
        <end position="158"/>
    </location>
</feature>
<feature type="compositionally biased region" description="Polar residues" evidence="2">
    <location>
        <begin position="242"/>
        <end position="285"/>
    </location>
</feature>
<name>A0AAD9CSZ5_PAPLA</name>
<reference evidence="3" key="1">
    <citation type="submission" date="2023-02" db="EMBL/GenBank/DDBJ databases">
        <title>Identification and recombinant expression of a fungal hydrolase from Papiliotrema laurentii that hydrolyzes apple cutin and clears colloidal polyester polyurethane.</title>
        <authorList>
            <consortium name="DOE Joint Genome Institute"/>
            <person name="Roman V.A."/>
            <person name="Bojanowski C."/>
            <person name="Crable B.R."/>
            <person name="Wagner D.N."/>
            <person name="Hung C.S."/>
            <person name="Nadeau L.J."/>
            <person name="Schratz L."/>
            <person name="Haridas S."/>
            <person name="Pangilinan J."/>
            <person name="Lipzen A."/>
            <person name="Na H."/>
            <person name="Yan M."/>
            <person name="Ng V."/>
            <person name="Grigoriev I.V."/>
            <person name="Spatafora J.W."/>
            <person name="Barlow D."/>
            <person name="Biffinger J."/>
            <person name="Kelley-Loughnane N."/>
            <person name="Varaljay V.A."/>
            <person name="Crookes-Goodson W.J."/>
        </authorList>
    </citation>
    <scope>NUCLEOTIDE SEQUENCE</scope>
    <source>
        <strain evidence="3">5307AH</strain>
    </source>
</reference>
<accession>A0AAD9CSZ5</accession>
<evidence type="ECO:0000256" key="2">
    <source>
        <dbReference type="SAM" id="MobiDB-lite"/>
    </source>
</evidence>
<evidence type="ECO:0000313" key="4">
    <source>
        <dbReference type="Proteomes" id="UP001182556"/>
    </source>
</evidence>
<comment type="caution">
    <text evidence="3">The sequence shown here is derived from an EMBL/GenBank/DDBJ whole genome shotgun (WGS) entry which is preliminary data.</text>
</comment>
<dbReference type="AlphaFoldDB" id="A0AAD9CSZ5"/>
<feature type="region of interest" description="Disordered" evidence="2">
    <location>
        <begin position="232"/>
        <end position="292"/>
    </location>
</feature>
<sequence>MPPVTQHRYGAGASSSQNKQKPVDPKELEALPSNDRRAYYDPVSSPSSSSSLSDDNPPSPLLVSNSGNKLHPSARMIRKGKMCAWSPAYEEHRTDQRVRHRLKLCMEQFMPEAAMEVGSSIPQNVVEMGVKRSERKRKRQEDEQYRLPHLASPSPPLSTAKLAPMMALPRTYVDIMISPAMRHSLSSDAVEQGLQRTASELLEGEKGLMQALGRLREVLRVRERDVPVVEGAAAHHHGDNAPNGNHSGTGGLDSSDTNGVNGQGSITPTQTDSTAQAGSQANGVSQKKILPLPHISDTDNLWRVTQELLQPQPQPTISFHPTEPGTAIVNSLRADQVPPEPTPVQALFTVSGGITIKSTPNSAHPGLRLPVTHPSHPKPIMYNLDMWNQTRAVDDALERISELLADCMEYKERLEEARNRVADVSRARKKVWSIVKERAARELDRESKV</sequence>
<protein>
    <recommendedName>
        <fullName evidence="5">Transcriptional regulatory protein RXT2 N-terminal domain-containing protein</fullName>
    </recommendedName>
</protein>
<evidence type="ECO:0008006" key="5">
    <source>
        <dbReference type="Google" id="ProtNLM"/>
    </source>
</evidence>
<dbReference type="EMBL" id="JAODAN010000011">
    <property type="protein sequence ID" value="KAK1921361.1"/>
    <property type="molecule type" value="Genomic_DNA"/>
</dbReference>